<dbReference type="PROSITE" id="PS50850">
    <property type="entry name" value="MFS"/>
    <property type="match status" value="1"/>
</dbReference>
<dbReference type="Gene3D" id="1.20.1250.20">
    <property type="entry name" value="MFS general substrate transporter like domains"/>
    <property type="match status" value="2"/>
</dbReference>
<feature type="domain" description="Major facilitator superfamily (MFS) profile" evidence="27">
    <location>
        <begin position="53"/>
        <end position="470"/>
    </location>
</feature>
<dbReference type="InterPro" id="IPR020846">
    <property type="entry name" value="MFS_dom"/>
</dbReference>
<feature type="transmembrane region" description="Helical" evidence="26">
    <location>
        <begin position="289"/>
        <end position="309"/>
    </location>
</feature>
<feature type="transmembrane region" description="Helical" evidence="26">
    <location>
        <begin position="88"/>
        <end position="109"/>
    </location>
</feature>
<dbReference type="InterPro" id="IPR011701">
    <property type="entry name" value="MFS"/>
</dbReference>
<dbReference type="VEuPathDB" id="FungiDB:AeMF1_018428"/>
<proteinExistence type="inferred from homology"/>
<evidence type="ECO:0000256" key="19">
    <source>
        <dbReference type="ARBA" id="ARBA00044919"/>
    </source>
</evidence>
<comment type="similarity">
    <text evidence="2">Belongs to the major facilitator superfamily.</text>
</comment>
<evidence type="ECO:0000313" key="28">
    <source>
        <dbReference type="EMBL" id="KAF0725058.1"/>
    </source>
</evidence>
<comment type="catalytic activity">
    <reaction evidence="10">
        <text>L-alpha-aminoacyl-L-arginine(out) = L-alpha-aminoacyl-L-arginine(in)</text>
        <dbReference type="Rhea" id="RHEA:79367"/>
        <dbReference type="ChEBI" id="CHEBI:229968"/>
    </reaction>
</comment>
<comment type="catalytic activity">
    <reaction evidence="14">
        <text>L-aspartyl-L-lysine(out) = L-aspartyl-L-lysine(in)</text>
        <dbReference type="Rhea" id="RHEA:79411"/>
        <dbReference type="ChEBI" id="CHEBI:229953"/>
    </reaction>
</comment>
<dbReference type="Pfam" id="PF07690">
    <property type="entry name" value="MFS_1"/>
    <property type="match status" value="1"/>
</dbReference>
<comment type="catalytic activity">
    <reaction evidence="13">
        <text>L-alpha-aminoacyl-L-lysine(out) = L-alpha-aminoacyl-L-lysine(in)</text>
        <dbReference type="Rhea" id="RHEA:79383"/>
        <dbReference type="ChEBI" id="CHEBI:229966"/>
    </reaction>
</comment>
<feature type="compositionally biased region" description="Polar residues" evidence="25">
    <location>
        <begin position="10"/>
        <end position="20"/>
    </location>
</feature>
<evidence type="ECO:0000256" key="2">
    <source>
        <dbReference type="ARBA" id="ARBA00008335"/>
    </source>
</evidence>
<comment type="catalytic activity">
    <reaction evidence="17">
        <text>L-arginyl-glycine(out) = L-arginyl-glycine(in)</text>
        <dbReference type="Rhea" id="RHEA:79391"/>
        <dbReference type="ChEBI" id="CHEBI:229955"/>
    </reaction>
</comment>
<evidence type="ECO:0000256" key="24">
    <source>
        <dbReference type="ARBA" id="ARBA00046376"/>
    </source>
</evidence>
<comment type="catalytic activity">
    <reaction evidence="20">
        <text>L-lysyl-glycine(out) = L-lysyl-glycine(in)</text>
        <dbReference type="Rhea" id="RHEA:79407"/>
        <dbReference type="ChEBI" id="CHEBI:191202"/>
    </reaction>
</comment>
<comment type="catalytic activity">
    <reaction evidence="18">
        <text>L-histidyl-L-alpha-amino acid(out) = L-histidyl-L-alpha-amino acid(in)</text>
        <dbReference type="Rhea" id="RHEA:79379"/>
        <dbReference type="ChEBI" id="CHEBI:229964"/>
    </reaction>
</comment>
<evidence type="ECO:0000256" key="12">
    <source>
        <dbReference type="ARBA" id="ARBA00044891"/>
    </source>
</evidence>
<evidence type="ECO:0000256" key="10">
    <source>
        <dbReference type="ARBA" id="ARBA00044881"/>
    </source>
</evidence>
<feature type="transmembrane region" description="Helical" evidence="26">
    <location>
        <begin position="49"/>
        <end position="68"/>
    </location>
</feature>
<evidence type="ECO:0000313" key="29">
    <source>
        <dbReference type="Proteomes" id="UP000481153"/>
    </source>
</evidence>
<feature type="transmembrane region" description="Helical" evidence="26">
    <location>
        <begin position="213"/>
        <end position="236"/>
    </location>
</feature>
<accession>A0A6G0WCM1</accession>
<evidence type="ECO:0000256" key="6">
    <source>
        <dbReference type="ARBA" id="ARBA00023136"/>
    </source>
</evidence>
<feature type="transmembrane region" description="Helical" evidence="26">
    <location>
        <begin position="329"/>
        <end position="348"/>
    </location>
</feature>
<evidence type="ECO:0000256" key="4">
    <source>
        <dbReference type="ARBA" id="ARBA00022692"/>
    </source>
</evidence>
<reference evidence="28 29" key="1">
    <citation type="submission" date="2019-07" db="EMBL/GenBank/DDBJ databases">
        <title>Genomics analysis of Aphanomyces spp. identifies a new class of oomycete effector associated with host adaptation.</title>
        <authorList>
            <person name="Gaulin E."/>
        </authorList>
    </citation>
    <scope>NUCLEOTIDE SEQUENCE [LARGE SCALE GENOMIC DNA]</scope>
    <source>
        <strain evidence="28 29">ATCC 201684</strain>
    </source>
</reference>
<dbReference type="PANTHER" id="PTHR23512">
    <property type="entry name" value="MAJOR FACILITATOR SUPERFAMILY DOMAIN-CONTAINING PROTEIN 1"/>
    <property type="match status" value="1"/>
</dbReference>
<dbReference type="InterPro" id="IPR036259">
    <property type="entry name" value="MFS_trans_sf"/>
</dbReference>
<evidence type="ECO:0000256" key="15">
    <source>
        <dbReference type="ARBA" id="ARBA00044899"/>
    </source>
</evidence>
<comment type="catalytic activity">
    <reaction evidence="19">
        <text>L-alanyl-L-lysine(out) = L-alanyl-L-lysine(in)</text>
        <dbReference type="Rhea" id="RHEA:79415"/>
        <dbReference type="ChEBI" id="CHEBI:192470"/>
    </reaction>
</comment>
<dbReference type="InterPro" id="IPR052187">
    <property type="entry name" value="MFSD1"/>
</dbReference>
<evidence type="ECO:0000256" key="18">
    <source>
        <dbReference type="ARBA" id="ARBA00044912"/>
    </source>
</evidence>
<evidence type="ECO:0000256" key="11">
    <source>
        <dbReference type="ARBA" id="ARBA00044884"/>
    </source>
</evidence>
<comment type="function">
    <text evidence="23">Lysosomal dipeptide uniporter that selectively exports lysine, arginine or histidine-containing dipeptides with a net positive charge from the lysosome lumen into the cytosol. Could play a role in a specific type of protein O-glycosylation indirectly regulating macrophages migration and tissue invasion. Also essential for liver homeostasis.</text>
</comment>
<evidence type="ECO:0000256" key="22">
    <source>
        <dbReference type="ARBA" id="ARBA00045018"/>
    </source>
</evidence>
<comment type="catalytic activity">
    <reaction evidence="15">
        <text>L-arginyl-L-alpha-amino acid(out) = L-arginyl-L-alpha-amino acid(in)</text>
        <dbReference type="Rhea" id="RHEA:79371"/>
        <dbReference type="ChEBI" id="CHEBI:84315"/>
    </reaction>
</comment>
<evidence type="ECO:0000256" key="16">
    <source>
        <dbReference type="ARBA" id="ARBA00044900"/>
    </source>
</evidence>
<evidence type="ECO:0000256" key="20">
    <source>
        <dbReference type="ARBA" id="ARBA00044924"/>
    </source>
</evidence>
<keyword evidence="7" id="KW-0458">Lysosome</keyword>
<evidence type="ECO:0000259" key="27">
    <source>
        <dbReference type="PROSITE" id="PS50850"/>
    </source>
</evidence>
<dbReference type="Proteomes" id="UP000481153">
    <property type="component" value="Unassembled WGS sequence"/>
</dbReference>
<keyword evidence="5 26" id="KW-1133">Transmembrane helix</keyword>
<keyword evidence="29" id="KW-1185">Reference proteome</keyword>
<protein>
    <recommendedName>
        <fullName evidence="21">Lysosomal dipeptide transporter MFSD1</fullName>
    </recommendedName>
    <alternativeName>
        <fullName evidence="22">Major facilitator superfamily domain-containing protein 1</fullName>
    </alternativeName>
</protein>
<evidence type="ECO:0000256" key="23">
    <source>
        <dbReference type="ARBA" id="ARBA00045709"/>
    </source>
</evidence>
<feature type="transmembrane region" description="Helical" evidence="26">
    <location>
        <begin position="380"/>
        <end position="405"/>
    </location>
</feature>
<comment type="catalytic activity">
    <reaction evidence="12">
        <text>L-lysyl-L-alpha-amino acid(out) = L-lysyl-L-alpha-amino acid(in)</text>
        <dbReference type="Rhea" id="RHEA:79387"/>
        <dbReference type="ChEBI" id="CHEBI:229965"/>
    </reaction>
</comment>
<comment type="catalytic activity">
    <reaction evidence="9">
        <text>L-histidyl-glycine(out) = L-histidyl-glycine(in)</text>
        <dbReference type="Rhea" id="RHEA:79395"/>
        <dbReference type="ChEBI" id="CHEBI:229957"/>
    </reaction>
</comment>
<name>A0A6G0WCM1_9STRA</name>
<evidence type="ECO:0000256" key="5">
    <source>
        <dbReference type="ARBA" id="ARBA00022989"/>
    </source>
</evidence>
<feature type="transmembrane region" description="Helical" evidence="26">
    <location>
        <begin position="412"/>
        <end position="432"/>
    </location>
</feature>
<comment type="subcellular location">
    <subcellularLocation>
        <location evidence="1">Lysosome membrane</location>
        <topology evidence="1">Multi-pass membrane protein</topology>
    </subcellularLocation>
</comment>
<keyword evidence="6 26" id="KW-0472">Membrane</keyword>
<gene>
    <name evidence="28" type="ORF">Ae201684_016456</name>
</gene>
<evidence type="ECO:0000256" key="21">
    <source>
        <dbReference type="ARBA" id="ARBA00044985"/>
    </source>
</evidence>
<feature type="transmembrane region" description="Helical" evidence="26">
    <location>
        <begin position="121"/>
        <end position="140"/>
    </location>
</feature>
<comment type="catalytic activity">
    <reaction evidence="11">
        <text>L-alpha-aminoacyl-L-histidine(out) = L-alpha-aminoacyl-L-histidine(in)</text>
        <dbReference type="Rhea" id="RHEA:79375"/>
        <dbReference type="ChEBI" id="CHEBI:229967"/>
    </reaction>
</comment>
<comment type="catalytic activity">
    <reaction evidence="16">
        <text>L-lysyl-L-lysine(out) = L-lysyl-L-lysine(in)</text>
        <dbReference type="Rhea" id="RHEA:79403"/>
        <dbReference type="ChEBI" id="CHEBI:229956"/>
    </reaction>
</comment>
<evidence type="ECO:0000256" key="1">
    <source>
        <dbReference type="ARBA" id="ARBA00004155"/>
    </source>
</evidence>
<evidence type="ECO:0000256" key="7">
    <source>
        <dbReference type="ARBA" id="ARBA00023228"/>
    </source>
</evidence>
<dbReference type="SUPFAM" id="SSF103473">
    <property type="entry name" value="MFS general substrate transporter"/>
    <property type="match status" value="1"/>
</dbReference>
<evidence type="ECO:0000256" key="3">
    <source>
        <dbReference type="ARBA" id="ARBA00022448"/>
    </source>
</evidence>
<evidence type="ECO:0000256" key="9">
    <source>
        <dbReference type="ARBA" id="ARBA00044878"/>
    </source>
</evidence>
<dbReference type="PANTHER" id="PTHR23512:SF3">
    <property type="entry name" value="MAJOR FACILITATOR SUPERFAMILY DOMAIN-CONTAINING PROTEIN 1"/>
    <property type="match status" value="1"/>
</dbReference>
<feature type="region of interest" description="Disordered" evidence="25">
    <location>
        <begin position="1"/>
        <end position="22"/>
    </location>
</feature>
<evidence type="ECO:0000256" key="26">
    <source>
        <dbReference type="SAM" id="Phobius"/>
    </source>
</evidence>
<keyword evidence="3" id="KW-0813">Transport</keyword>
<feature type="transmembrane region" description="Helical" evidence="26">
    <location>
        <begin position="180"/>
        <end position="207"/>
    </location>
</feature>
<comment type="catalytic activity">
    <reaction evidence="8">
        <text>L-lysyl-L-alanine(out) = L-lysyl-L-alanine(in)</text>
        <dbReference type="Rhea" id="RHEA:79399"/>
        <dbReference type="ChEBI" id="CHEBI:229954"/>
    </reaction>
</comment>
<evidence type="ECO:0000256" key="17">
    <source>
        <dbReference type="ARBA" id="ARBA00044903"/>
    </source>
</evidence>
<dbReference type="AlphaFoldDB" id="A0A6G0WCM1"/>
<dbReference type="GO" id="GO:0005765">
    <property type="term" value="C:lysosomal membrane"/>
    <property type="evidence" value="ECO:0007669"/>
    <property type="project" value="UniProtKB-SubCell"/>
</dbReference>
<organism evidence="28 29">
    <name type="scientific">Aphanomyces euteiches</name>
    <dbReference type="NCBI Taxonomy" id="100861"/>
    <lineage>
        <taxon>Eukaryota</taxon>
        <taxon>Sar</taxon>
        <taxon>Stramenopiles</taxon>
        <taxon>Oomycota</taxon>
        <taxon>Saprolegniomycetes</taxon>
        <taxon>Saprolegniales</taxon>
        <taxon>Verrucalvaceae</taxon>
        <taxon>Aphanomyces</taxon>
    </lineage>
</organism>
<evidence type="ECO:0000256" key="8">
    <source>
        <dbReference type="ARBA" id="ARBA00044876"/>
    </source>
</evidence>
<comment type="caution">
    <text evidence="28">The sequence shown here is derived from an EMBL/GenBank/DDBJ whole genome shotgun (WGS) entry which is preliminary data.</text>
</comment>
<dbReference type="GO" id="GO:0022857">
    <property type="term" value="F:transmembrane transporter activity"/>
    <property type="evidence" value="ECO:0007669"/>
    <property type="project" value="InterPro"/>
</dbReference>
<evidence type="ECO:0000256" key="13">
    <source>
        <dbReference type="ARBA" id="ARBA00044893"/>
    </source>
</evidence>
<evidence type="ECO:0000256" key="25">
    <source>
        <dbReference type="SAM" id="MobiDB-lite"/>
    </source>
</evidence>
<evidence type="ECO:0000256" key="14">
    <source>
        <dbReference type="ARBA" id="ARBA00044898"/>
    </source>
</evidence>
<dbReference type="EMBL" id="VJMJ01000253">
    <property type="protein sequence ID" value="KAF0725058.1"/>
    <property type="molecule type" value="Genomic_DNA"/>
</dbReference>
<feature type="transmembrane region" description="Helical" evidence="26">
    <location>
        <begin position="355"/>
        <end position="374"/>
    </location>
</feature>
<comment type="subunit">
    <text evidence="24">Homodimer. Interacts with lysosomal protein GLMP (via lumenal domain); the interaction starts while both proteins are still in the endoplasmic reticulum and is required for stabilization of MFSD1 in lysosomes but has no direct effect on its targeting to lysosomes or transporter activity.</text>
</comment>
<keyword evidence="4 26" id="KW-0812">Transmembrane</keyword>
<sequence length="515" mass="56194">MRIERHSESVFPSSMSTQTEGLPLLPKTTPFFVPHVSSWMSWNTASPTFRFFFLVLLSLIPFASHFVTNEMSALQQFMLDDKSFPLTNTMYGALNSAVSIPNMIIPFFGGHIIDSRGHSTILWFLLLMCLGHALVTFAISQEMFWLAFAGRILYGLGGGSVIVGGRAIVSYWFDSSEITFAVGVMVAFTSVSKMLAKATVAPVSLYFGSYTYGLLYGLVVCLFSCIVALIAVQYIAHLNQLKTSYQDQRGPLDPQLPWLNKFISTQGKRLRTAAAHSVPTLSSLKDFSAMFWILVVLHVVYVNVFHLFLNISSSYLYQVHGYSIVKSGLVASLSHVLVLFAPLAGLVVDRVGGRVPVIVASSAVGVLTYGLLLFTKTSPVVALLLVSVCLCATPTVLMACVPLTIPKSRYGLAFGIAEVVDATGSFTGNLFVGYLRDATGSYTAVMYFLFGLAWFLLGLCVLLACLDRYNGNLLAQRGDLSSSRKISICDDSDPVVDIGPTLYTSSDEEKSVNEK</sequence>
<feature type="transmembrane region" description="Helical" evidence="26">
    <location>
        <begin position="152"/>
        <end position="173"/>
    </location>
</feature>
<feature type="transmembrane region" description="Helical" evidence="26">
    <location>
        <begin position="444"/>
        <end position="466"/>
    </location>
</feature>